<feature type="region of interest" description="Disordered" evidence="1">
    <location>
        <begin position="442"/>
        <end position="748"/>
    </location>
</feature>
<accession>A0AAD1XX78</accession>
<feature type="compositionally biased region" description="Basic and acidic residues" evidence="1">
    <location>
        <begin position="719"/>
        <end position="743"/>
    </location>
</feature>
<evidence type="ECO:0000313" key="2">
    <source>
        <dbReference type="EMBL" id="CAI2380206.1"/>
    </source>
</evidence>
<feature type="compositionally biased region" description="Low complexity" evidence="1">
    <location>
        <begin position="687"/>
        <end position="712"/>
    </location>
</feature>
<dbReference type="Proteomes" id="UP001295684">
    <property type="component" value="Unassembled WGS sequence"/>
</dbReference>
<name>A0AAD1XX78_EUPCR</name>
<feature type="compositionally biased region" description="Basic and acidic residues" evidence="1">
    <location>
        <begin position="252"/>
        <end position="264"/>
    </location>
</feature>
<feature type="compositionally biased region" description="Low complexity" evidence="1">
    <location>
        <begin position="481"/>
        <end position="510"/>
    </location>
</feature>
<feature type="compositionally biased region" description="Low complexity" evidence="1">
    <location>
        <begin position="378"/>
        <end position="389"/>
    </location>
</feature>
<feature type="compositionally biased region" description="Pro residues" evidence="1">
    <location>
        <begin position="576"/>
        <end position="589"/>
    </location>
</feature>
<feature type="compositionally biased region" description="Basic and acidic residues" evidence="1">
    <location>
        <begin position="351"/>
        <end position="377"/>
    </location>
</feature>
<feature type="compositionally biased region" description="Polar residues" evidence="1">
    <location>
        <begin position="340"/>
        <end position="350"/>
    </location>
</feature>
<feature type="compositionally biased region" description="Polar residues" evidence="1">
    <location>
        <begin position="203"/>
        <end position="218"/>
    </location>
</feature>
<feature type="compositionally biased region" description="Basic and acidic residues" evidence="1">
    <location>
        <begin position="403"/>
        <end position="424"/>
    </location>
</feature>
<comment type="caution">
    <text evidence="2">The sequence shown here is derived from an EMBL/GenBank/DDBJ whole genome shotgun (WGS) entry which is preliminary data.</text>
</comment>
<gene>
    <name evidence="2" type="ORF">ECRASSUSDP1_LOCUS21637</name>
</gene>
<feature type="region of interest" description="Disordered" evidence="1">
    <location>
        <begin position="192"/>
        <end position="301"/>
    </location>
</feature>
<proteinExistence type="predicted"/>
<organism evidence="2 3">
    <name type="scientific">Euplotes crassus</name>
    <dbReference type="NCBI Taxonomy" id="5936"/>
    <lineage>
        <taxon>Eukaryota</taxon>
        <taxon>Sar</taxon>
        <taxon>Alveolata</taxon>
        <taxon>Ciliophora</taxon>
        <taxon>Intramacronucleata</taxon>
        <taxon>Spirotrichea</taxon>
        <taxon>Hypotrichia</taxon>
        <taxon>Euplotida</taxon>
        <taxon>Euplotidae</taxon>
        <taxon>Moneuplotes</taxon>
    </lineage>
</organism>
<dbReference type="AlphaFoldDB" id="A0AAD1XX78"/>
<feature type="region of interest" description="Disordered" evidence="1">
    <location>
        <begin position="333"/>
        <end position="424"/>
    </location>
</feature>
<dbReference type="EMBL" id="CAMPGE010022140">
    <property type="protein sequence ID" value="CAI2380206.1"/>
    <property type="molecule type" value="Genomic_DNA"/>
</dbReference>
<reference evidence="2" key="1">
    <citation type="submission" date="2023-07" db="EMBL/GenBank/DDBJ databases">
        <authorList>
            <consortium name="AG Swart"/>
            <person name="Singh M."/>
            <person name="Singh A."/>
            <person name="Seah K."/>
            <person name="Emmerich C."/>
        </authorList>
    </citation>
    <scope>NUCLEOTIDE SEQUENCE</scope>
    <source>
        <strain evidence="2">DP1</strain>
    </source>
</reference>
<feature type="compositionally biased region" description="Pro residues" evidence="1">
    <location>
        <begin position="639"/>
        <end position="661"/>
    </location>
</feature>
<keyword evidence="3" id="KW-1185">Reference proteome</keyword>
<feature type="compositionally biased region" description="Polar residues" evidence="1">
    <location>
        <begin position="390"/>
        <end position="402"/>
    </location>
</feature>
<sequence length="870" mass="96337">MIKLKMQCKETGERTFQEFSTLLKRTLSPDNDALLSTDQFNKQKSETFVYETFKFLTGKLKDLWKANITETNTSEFKTIVDMLRDKKSFIYYLKDKEKVIFNSLIGEILKVSYTFNKAKEDMKKGQQCSTNPNQHLLNDYSESTISSSINGSPIQLANLGGDIKGEKIDAPQTILKKPEISDTKPIQTDMINTIPAKPEPKTQESLNRISNTKTQPDTSVFLDEPEIEKETSPSNKNSEKPSSPPFSFDTGLEDKSIEDRKYRLQQDPMMTQDDTISFCSVKSEQTRQETNEKQCSSGEDEIIFLDSDMKEQSIEEIKSEKERNKELLKMVKEENPFEEMSQNPVNISSPTEEKEKVEIKAEVDEPSKTEVVKKEESSSSPTESLSIKKISSSVQKGISQVVKSEDPKIVKKTAEKSLSKEELEEQKKTVAAEIAKMAMQIKKCPGYNSGQSNSDQDDDEEIQNLKVSTPVTKPQNPVIVSSAQTISSSAQTISSSAQTISSSAQTISSSEPKEDPPTSKLDQSSKPLSISYPKISSVTNSTSEETAKIPCQQKATTQVPTKIQNTQQKATQPISKPEPAPAKIPPPSLPAKQTPVSITKSAPTPKPHLPSSKPQLTPVPSTFPCKTLPLPTSSTNLPKPAPSVPSQPSAPPQTAPKPSPMPKISLQTIVPKLPLLKPPTLPARPSSSALSSTAASSSQDASTAEASASAVEAKAKKREVKEVLKKEEEKGEQKKEMGKEIGMKRRKVEGGLLSEVQKGLLGDKGEKKEERKPDVEMSGVDFAVVKAESVMQQEEVRQRKTGVKYEYGKIDYGKAISSDTSTIDLWQKKEKPKEENTYSYFDILARNLLKIKRETPKIKIDVSLAQRKLS</sequence>
<feature type="compositionally biased region" description="Polar residues" evidence="1">
    <location>
        <begin position="520"/>
        <end position="544"/>
    </location>
</feature>
<evidence type="ECO:0000313" key="3">
    <source>
        <dbReference type="Proteomes" id="UP001295684"/>
    </source>
</evidence>
<feature type="compositionally biased region" description="Polar residues" evidence="1">
    <location>
        <begin position="465"/>
        <end position="479"/>
    </location>
</feature>
<feature type="compositionally biased region" description="Polar residues" evidence="1">
    <location>
        <begin position="268"/>
        <end position="283"/>
    </location>
</feature>
<protein>
    <submittedName>
        <fullName evidence="2">Uncharacterized protein</fullName>
    </submittedName>
</protein>
<feature type="compositionally biased region" description="Polar residues" evidence="1">
    <location>
        <begin position="553"/>
        <end position="572"/>
    </location>
</feature>
<evidence type="ECO:0000256" key="1">
    <source>
        <dbReference type="SAM" id="MobiDB-lite"/>
    </source>
</evidence>